<evidence type="ECO:0000313" key="4">
    <source>
        <dbReference type="Proteomes" id="UP000019116"/>
    </source>
</evidence>
<reference evidence="3" key="1">
    <citation type="submission" date="2018-08" db="EMBL/GenBank/DDBJ databases">
        <authorList>
            <person name="Rossello M."/>
        </authorList>
    </citation>
    <scope>NUCLEOTIDE SEQUENCE [LARGE SCALE GENOMIC DNA]</scope>
    <source>
        <strain evidence="3">cv. Chinese Spring</strain>
    </source>
</reference>
<dbReference type="STRING" id="4565.A0A3B6CBQ3"/>
<feature type="compositionally biased region" description="Basic residues" evidence="2">
    <location>
        <begin position="42"/>
        <end position="52"/>
    </location>
</feature>
<sequence length="157" mass="17091">MADKEEFALKPCTATNSRAGGSGASMAPDGFSEAFHGEQTGAKRKGRKRRAGCKGSATKTKGEETADQTAMTKMAALAEKATMPVAADETAEKQEQEEDFDKILEKAKAEYAQLMDNLFGGGQPKVKWVRYPSYMSYPGMEADMEADGLKFDEEVER</sequence>
<proteinExistence type="predicted"/>
<keyword evidence="1" id="KW-0175">Coiled coil</keyword>
<dbReference type="Gramene" id="TraesCLE_scaffold_005310_01G000100.1">
    <property type="protein sequence ID" value="TraesCLE_scaffold_005310_01G000100.1"/>
    <property type="gene ID" value="TraesCLE_scaffold_005310_01G000100"/>
</dbReference>
<dbReference type="Gramene" id="TraesCAD_scaffold_006168_01G000100.1">
    <property type="protein sequence ID" value="TraesCAD_scaffold_006168_01G000100.1"/>
    <property type="gene ID" value="TraesCAD_scaffold_006168_01G000100"/>
</dbReference>
<evidence type="ECO:0000256" key="2">
    <source>
        <dbReference type="SAM" id="MobiDB-lite"/>
    </source>
</evidence>
<dbReference type="Gramene" id="TraesWEE_scaffold_003728_01G000200.1">
    <property type="protein sequence ID" value="TraesWEE_scaffold_003728_01G000200.1"/>
    <property type="gene ID" value="TraesWEE_scaffold_003728_01G000200"/>
</dbReference>
<evidence type="ECO:0000256" key="1">
    <source>
        <dbReference type="SAM" id="Coils"/>
    </source>
</evidence>
<evidence type="ECO:0000313" key="3">
    <source>
        <dbReference type="EnsemblPlants" id="TraesCS2B02G444300.1.cds1"/>
    </source>
</evidence>
<dbReference type="Gramene" id="TraesROB_scaffold_029645_01G000200.1">
    <property type="protein sequence ID" value="TraesROB_scaffold_029645_01G000200.1"/>
    <property type="gene ID" value="TraesROB_scaffold_029645_01G000200"/>
</dbReference>
<dbReference type="Gramene" id="TraesRN2B0101172100.1">
    <property type="protein sequence ID" value="TraesRN2B0101172100.1"/>
    <property type="gene ID" value="TraesRN2B0101172100"/>
</dbReference>
<feature type="coiled-coil region" evidence="1">
    <location>
        <begin position="86"/>
        <end position="117"/>
    </location>
</feature>
<dbReference type="AlphaFoldDB" id="A0A3B6CBQ3"/>
<name>A0A3B6CBQ3_WHEAT</name>
<dbReference type="Proteomes" id="UP000019116">
    <property type="component" value="Chromosome 2B"/>
</dbReference>
<dbReference type="Gramene" id="TraesCS2B02G444300.1">
    <property type="protein sequence ID" value="TraesCS2B02G444300.1.cds1"/>
    <property type="gene ID" value="TraesCS2B02G444300"/>
</dbReference>
<dbReference type="Gramene" id="TraesJUL2B03G01019740.1">
    <property type="protein sequence ID" value="TraesJUL2B03G01019740.1.CDS1"/>
    <property type="gene ID" value="TraesJUL2B03G01019740"/>
</dbReference>
<dbReference type="EnsemblPlants" id="TraesCS2B02G444300.1">
    <property type="protein sequence ID" value="TraesCS2B02G444300.1.cds1"/>
    <property type="gene ID" value="TraesCS2B02G444300"/>
</dbReference>
<dbReference type="Gramene" id="TraesCS2B03G1130200.1">
    <property type="protein sequence ID" value="TraesCS2B03G1130200.1.CDS1"/>
    <property type="gene ID" value="TraesCS2B03G1130200"/>
</dbReference>
<reference evidence="3" key="2">
    <citation type="submission" date="2018-10" db="UniProtKB">
        <authorList>
            <consortium name="EnsemblPlants"/>
        </authorList>
    </citation>
    <scope>IDENTIFICATION</scope>
</reference>
<keyword evidence="4" id="KW-1185">Reference proteome</keyword>
<feature type="region of interest" description="Disordered" evidence="2">
    <location>
        <begin position="1"/>
        <end position="67"/>
    </location>
</feature>
<organism evidence="3">
    <name type="scientific">Triticum aestivum</name>
    <name type="common">Wheat</name>
    <dbReference type="NCBI Taxonomy" id="4565"/>
    <lineage>
        <taxon>Eukaryota</taxon>
        <taxon>Viridiplantae</taxon>
        <taxon>Streptophyta</taxon>
        <taxon>Embryophyta</taxon>
        <taxon>Tracheophyta</taxon>
        <taxon>Spermatophyta</taxon>
        <taxon>Magnoliopsida</taxon>
        <taxon>Liliopsida</taxon>
        <taxon>Poales</taxon>
        <taxon>Poaceae</taxon>
        <taxon>BOP clade</taxon>
        <taxon>Pooideae</taxon>
        <taxon>Triticodae</taxon>
        <taxon>Triticeae</taxon>
        <taxon>Triticinae</taxon>
        <taxon>Triticum</taxon>
    </lineage>
</organism>
<accession>A0A3B6CBQ3</accession>
<protein>
    <submittedName>
        <fullName evidence="3">Uncharacterized protein</fullName>
    </submittedName>
</protein>